<dbReference type="EMBL" id="WMBC01000012">
    <property type="protein sequence ID" value="MTD62221.1"/>
    <property type="molecule type" value="Genomic_DNA"/>
</dbReference>
<dbReference type="GO" id="GO:0000160">
    <property type="term" value="P:phosphorelay signal transduction system"/>
    <property type="evidence" value="ECO:0007669"/>
    <property type="project" value="InterPro"/>
</dbReference>
<evidence type="ECO:0000256" key="1">
    <source>
        <dbReference type="ARBA" id="ARBA00018672"/>
    </source>
</evidence>
<comment type="function">
    <text evidence="3">May play the central regulatory role in sporulation. It may be an element of the effector pathway responsible for the activation of sporulation genes in response to nutritional stress. Spo0A may act in concert with spo0H (a sigma factor) to control the expression of some genes that are critical to the sporulation process.</text>
</comment>
<evidence type="ECO:0000313" key="6">
    <source>
        <dbReference type="EMBL" id="MTD62221.1"/>
    </source>
</evidence>
<dbReference type="AlphaFoldDB" id="A0A844GNG5"/>
<dbReference type="Proteomes" id="UP000437824">
    <property type="component" value="Unassembled WGS sequence"/>
</dbReference>
<feature type="domain" description="Response regulatory" evidence="5">
    <location>
        <begin position="1"/>
        <end position="112"/>
    </location>
</feature>
<name>A0A844GNG5_9FIRM</name>
<sequence length="113" mass="12254">MREIKQDRNHNRHKKKIAALLGIFCVGAVLFSGCAGVGDVQKGNTRSLPQVIVGSDDYPPFNFEDAGSIPIIAMTANAFDEDVRQCMEAGMNAHLSKPLEMKKVVETIAGYCG</sequence>
<evidence type="ECO:0000256" key="2">
    <source>
        <dbReference type="ARBA" id="ARBA00022553"/>
    </source>
</evidence>
<evidence type="ECO:0000256" key="4">
    <source>
        <dbReference type="PROSITE-ProRule" id="PRU00169"/>
    </source>
</evidence>
<reference evidence="6 7" key="1">
    <citation type="submission" date="2019-11" db="EMBL/GenBank/DDBJ databases">
        <title>Draft genome sequence of Blautia luti DSM 14534T, isolated from human stool.</title>
        <authorList>
            <person name="Ortiz R."/>
            <person name="Melis-Arcos F."/>
            <person name="Covarrubias P."/>
            <person name="Cardenas J.P."/>
            <person name="Perez-Donoso J."/>
            <person name="Almonacid D."/>
        </authorList>
    </citation>
    <scope>NUCLEOTIDE SEQUENCE [LARGE SCALE GENOMIC DNA]</scope>
    <source>
        <strain evidence="6 7">DSM 14534</strain>
    </source>
</reference>
<dbReference type="PANTHER" id="PTHR45339">
    <property type="entry name" value="HYBRID SIGNAL TRANSDUCTION HISTIDINE KINASE J"/>
    <property type="match status" value="1"/>
</dbReference>
<dbReference type="PROSITE" id="PS50110">
    <property type="entry name" value="RESPONSE_REGULATORY"/>
    <property type="match status" value="1"/>
</dbReference>
<protein>
    <recommendedName>
        <fullName evidence="1">Stage 0 sporulation protein A homolog</fullName>
    </recommendedName>
</protein>
<comment type="caution">
    <text evidence="6">The sequence shown here is derived from an EMBL/GenBank/DDBJ whole genome shotgun (WGS) entry which is preliminary data.</text>
</comment>
<gene>
    <name evidence="6" type="ORF">GKZ57_13470</name>
</gene>
<comment type="caution">
    <text evidence="4">Lacks conserved residue(s) required for the propagation of feature annotation.</text>
</comment>
<dbReference type="Gene3D" id="3.40.50.2300">
    <property type="match status" value="1"/>
</dbReference>
<keyword evidence="2" id="KW-0597">Phosphoprotein</keyword>
<dbReference type="InterPro" id="IPR001789">
    <property type="entry name" value="Sig_transdc_resp-reg_receiver"/>
</dbReference>
<evidence type="ECO:0000313" key="7">
    <source>
        <dbReference type="Proteomes" id="UP000437824"/>
    </source>
</evidence>
<accession>A0A844GNG5</accession>
<dbReference type="PROSITE" id="PS51257">
    <property type="entry name" value="PROKAR_LIPOPROTEIN"/>
    <property type="match status" value="1"/>
</dbReference>
<dbReference type="InterPro" id="IPR011006">
    <property type="entry name" value="CheY-like_superfamily"/>
</dbReference>
<organism evidence="6 7">
    <name type="scientific">Blautia luti DSM 14534 = JCM 17040</name>
    <dbReference type="NCBI Taxonomy" id="649762"/>
    <lineage>
        <taxon>Bacteria</taxon>
        <taxon>Bacillati</taxon>
        <taxon>Bacillota</taxon>
        <taxon>Clostridia</taxon>
        <taxon>Lachnospirales</taxon>
        <taxon>Lachnospiraceae</taxon>
        <taxon>Blautia</taxon>
    </lineage>
</organism>
<dbReference type="PANTHER" id="PTHR45339:SF5">
    <property type="entry name" value="HISTIDINE KINASE"/>
    <property type="match status" value="1"/>
</dbReference>
<evidence type="ECO:0000256" key="3">
    <source>
        <dbReference type="ARBA" id="ARBA00024867"/>
    </source>
</evidence>
<proteinExistence type="predicted"/>
<dbReference type="SUPFAM" id="SSF52172">
    <property type="entry name" value="CheY-like"/>
    <property type="match status" value="1"/>
</dbReference>
<evidence type="ECO:0000259" key="5">
    <source>
        <dbReference type="PROSITE" id="PS50110"/>
    </source>
</evidence>